<protein>
    <submittedName>
        <fullName evidence="1">Uncharacterized protein</fullName>
    </submittedName>
</protein>
<sequence length="49" mass="5521">MKNLNNLQSFTCLIALCLLTVKPISNHYTLDQPSAGMQISNSIFTFNFK</sequence>
<dbReference type="AlphaFoldDB" id="A0A4U9HMA1"/>
<evidence type="ECO:0000313" key="1">
    <source>
        <dbReference type="EMBL" id="VTP64925.1"/>
    </source>
</evidence>
<evidence type="ECO:0000313" key="2">
    <source>
        <dbReference type="Proteomes" id="UP000310719"/>
    </source>
</evidence>
<reference evidence="1 2" key="1">
    <citation type="submission" date="2019-05" db="EMBL/GenBank/DDBJ databases">
        <authorList>
            <consortium name="Pathogen Informatics"/>
        </authorList>
    </citation>
    <scope>NUCLEOTIDE SEQUENCE [LARGE SCALE GENOMIC DNA]</scope>
    <source>
        <strain evidence="1 2">NCTC13032</strain>
    </source>
</reference>
<dbReference type="Proteomes" id="UP000310719">
    <property type="component" value="Chromosome"/>
</dbReference>
<accession>A0A4U9HMA1</accession>
<organism evidence="1 2">
    <name type="scientific">Leclercia adecarboxylata</name>
    <dbReference type="NCBI Taxonomy" id="83655"/>
    <lineage>
        <taxon>Bacteria</taxon>
        <taxon>Pseudomonadati</taxon>
        <taxon>Pseudomonadota</taxon>
        <taxon>Gammaproteobacteria</taxon>
        <taxon>Enterobacterales</taxon>
        <taxon>Enterobacteriaceae</taxon>
        <taxon>Leclercia</taxon>
    </lineage>
</organism>
<proteinExistence type="predicted"/>
<name>A0A4U9HMA1_9ENTR</name>
<gene>
    <name evidence="1" type="ORF">NCTC13032_01728</name>
</gene>
<dbReference type="EMBL" id="LR590464">
    <property type="protein sequence ID" value="VTP64925.1"/>
    <property type="molecule type" value="Genomic_DNA"/>
</dbReference>